<evidence type="ECO:0000313" key="1">
    <source>
        <dbReference type="EMBL" id="NYJ14406.1"/>
    </source>
</evidence>
<dbReference type="CDD" id="cd20690">
    <property type="entry name" value="CdiI_BpE479-like"/>
    <property type="match status" value="1"/>
</dbReference>
<dbReference type="AlphaFoldDB" id="A0A7Z0J0Z8"/>
<accession>A0A7Z0J0Z8</accession>
<dbReference type="EMBL" id="JACBZV010000011">
    <property type="protein sequence ID" value="NYJ14406.1"/>
    <property type="molecule type" value="Genomic_DNA"/>
</dbReference>
<name>A0A7Z0J0Z8_RHILE</name>
<comment type="caution">
    <text evidence="1">The sequence shown here is derived from an EMBL/GenBank/DDBJ whole genome shotgun (WGS) entry which is preliminary data.</text>
</comment>
<proteinExistence type="predicted"/>
<evidence type="ECO:0000313" key="2">
    <source>
        <dbReference type="Proteomes" id="UP000535276"/>
    </source>
</evidence>
<organism evidence="1 2">
    <name type="scientific">Rhizobium leguminosarum</name>
    <dbReference type="NCBI Taxonomy" id="384"/>
    <lineage>
        <taxon>Bacteria</taxon>
        <taxon>Pseudomonadati</taxon>
        <taxon>Pseudomonadota</taxon>
        <taxon>Alphaproteobacteria</taxon>
        <taxon>Hyphomicrobiales</taxon>
        <taxon>Rhizobiaceae</taxon>
        <taxon>Rhizobium/Agrobacterium group</taxon>
        <taxon>Rhizobium</taxon>
    </lineage>
</organism>
<gene>
    <name evidence="1" type="ORF">GGI64_005498</name>
</gene>
<dbReference type="Proteomes" id="UP000535276">
    <property type="component" value="Unassembled WGS sequence"/>
</dbReference>
<dbReference type="RefSeq" id="WP_012555141.1">
    <property type="nucleotide sequence ID" value="NZ_JACBZV010000011.1"/>
</dbReference>
<sequence length="112" mass="13084">MAGSILISDKVGIPLNSFGMYYLIERIRNEFHVEDEIFKREIYETLDDQGMPFIVLNRQGKLGFNAFVRAAERAYDKAREEESFLIYGHLWRPLFDLLEADPRYDTSRSGLS</sequence>
<protein>
    <submittedName>
        <fullName evidence="1">Uncharacterized protein</fullName>
    </submittedName>
</protein>
<reference evidence="1 2" key="1">
    <citation type="submission" date="2020-07" db="EMBL/GenBank/DDBJ databases">
        <title>Genomic Encyclopedia of Type Strains, Phase IV (KMG-V): Genome sequencing to study the core and pangenomes of soil and plant-associated prokaryotes.</title>
        <authorList>
            <person name="Whitman W."/>
        </authorList>
    </citation>
    <scope>NUCLEOTIDE SEQUENCE [LARGE SCALE GENOMIC DNA]</scope>
    <source>
        <strain evidence="1 2">SEMIA 4052</strain>
    </source>
</reference>